<organism evidence="1 2">
    <name type="scientific">Eumeta variegata</name>
    <name type="common">Bagworm moth</name>
    <name type="synonym">Eumeta japonica</name>
    <dbReference type="NCBI Taxonomy" id="151549"/>
    <lineage>
        <taxon>Eukaryota</taxon>
        <taxon>Metazoa</taxon>
        <taxon>Ecdysozoa</taxon>
        <taxon>Arthropoda</taxon>
        <taxon>Hexapoda</taxon>
        <taxon>Insecta</taxon>
        <taxon>Pterygota</taxon>
        <taxon>Neoptera</taxon>
        <taxon>Endopterygota</taxon>
        <taxon>Lepidoptera</taxon>
        <taxon>Glossata</taxon>
        <taxon>Ditrysia</taxon>
        <taxon>Tineoidea</taxon>
        <taxon>Psychidae</taxon>
        <taxon>Oiketicinae</taxon>
        <taxon>Eumeta</taxon>
    </lineage>
</organism>
<sequence>MCSGVCAPAEVRPRRAARGRRAAARRAPLTQLPRVRYAILATRCTPPPAAARSPDAYGTPNTRPNGICYRNKRDIRIRAKPINSTEILKK</sequence>
<dbReference type="EMBL" id="BGZK01001887">
    <property type="protein sequence ID" value="GBP87812.1"/>
    <property type="molecule type" value="Genomic_DNA"/>
</dbReference>
<protein>
    <submittedName>
        <fullName evidence="1">Uncharacterized protein</fullName>
    </submittedName>
</protein>
<keyword evidence="2" id="KW-1185">Reference proteome</keyword>
<dbReference type="Proteomes" id="UP000299102">
    <property type="component" value="Unassembled WGS sequence"/>
</dbReference>
<accession>A0A4C1ZKI6</accession>
<comment type="caution">
    <text evidence="1">The sequence shown here is derived from an EMBL/GenBank/DDBJ whole genome shotgun (WGS) entry which is preliminary data.</text>
</comment>
<name>A0A4C1ZKI6_EUMVA</name>
<proteinExistence type="predicted"/>
<evidence type="ECO:0000313" key="2">
    <source>
        <dbReference type="Proteomes" id="UP000299102"/>
    </source>
</evidence>
<evidence type="ECO:0000313" key="1">
    <source>
        <dbReference type="EMBL" id="GBP87812.1"/>
    </source>
</evidence>
<dbReference type="AlphaFoldDB" id="A0A4C1ZKI6"/>
<gene>
    <name evidence="1" type="ORF">EVAR_103709_1</name>
</gene>
<reference evidence="1 2" key="1">
    <citation type="journal article" date="2019" name="Commun. Biol.">
        <title>The bagworm genome reveals a unique fibroin gene that provides high tensile strength.</title>
        <authorList>
            <person name="Kono N."/>
            <person name="Nakamura H."/>
            <person name="Ohtoshi R."/>
            <person name="Tomita M."/>
            <person name="Numata K."/>
            <person name="Arakawa K."/>
        </authorList>
    </citation>
    <scope>NUCLEOTIDE SEQUENCE [LARGE SCALE GENOMIC DNA]</scope>
</reference>